<dbReference type="KEGG" id="abp:AGABI1DRAFT114709"/>
<evidence type="ECO:0000256" key="1">
    <source>
        <dbReference type="SAM" id="SignalP"/>
    </source>
</evidence>
<dbReference type="AlphaFoldDB" id="K5VVB5"/>
<evidence type="ECO:0000313" key="3">
    <source>
        <dbReference type="Proteomes" id="UP000008493"/>
    </source>
</evidence>
<gene>
    <name evidence="2" type="ORF">AGABI1DRAFT_114709</name>
</gene>
<accession>K5VVB5</accession>
<protein>
    <submittedName>
        <fullName evidence="2">Uncharacterized protein</fullName>
    </submittedName>
</protein>
<dbReference type="InParanoid" id="K5VVB5"/>
<organism evidence="2 3">
    <name type="scientific">Agaricus bisporus var. burnettii (strain JB137-S8 / ATCC MYA-4627 / FGSC 10392)</name>
    <name type="common">White button mushroom</name>
    <dbReference type="NCBI Taxonomy" id="597362"/>
    <lineage>
        <taxon>Eukaryota</taxon>
        <taxon>Fungi</taxon>
        <taxon>Dikarya</taxon>
        <taxon>Basidiomycota</taxon>
        <taxon>Agaricomycotina</taxon>
        <taxon>Agaricomycetes</taxon>
        <taxon>Agaricomycetidae</taxon>
        <taxon>Agaricales</taxon>
        <taxon>Agaricineae</taxon>
        <taxon>Agaricaceae</taxon>
        <taxon>Agaricus</taxon>
    </lineage>
</organism>
<keyword evidence="1" id="KW-0732">Signal</keyword>
<dbReference type="EMBL" id="JH971392">
    <property type="protein sequence ID" value="EKM78419.1"/>
    <property type="molecule type" value="Genomic_DNA"/>
</dbReference>
<feature type="non-terminal residue" evidence="2">
    <location>
        <position position="73"/>
    </location>
</feature>
<dbReference type="GeneID" id="18824436"/>
<sequence length="73" mass="7358">MQPTQLFFALVALCATAVMAGPAPAGAVEARGFICDFLPQPAADDTCSTVCKQEGNGMGGHCVTVPAPACINC</sequence>
<dbReference type="RefSeq" id="XP_007331073.1">
    <property type="nucleotide sequence ID" value="XM_007331011.1"/>
</dbReference>
<proteinExistence type="predicted"/>
<dbReference type="HOGENOM" id="CLU_2739422_0_0_1"/>
<feature type="chain" id="PRO_5003885040" evidence="1">
    <location>
        <begin position="21"/>
        <end position="73"/>
    </location>
</feature>
<reference evidence="3" key="1">
    <citation type="journal article" date="2012" name="Proc. Natl. Acad. Sci. U.S.A.">
        <title>Genome sequence of the button mushroom Agaricus bisporus reveals mechanisms governing adaptation to a humic-rich ecological niche.</title>
        <authorList>
            <person name="Morin E."/>
            <person name="Kohler A."/>
            <person name="Baker A.R."/>
            <person name="Foulongne-Oriol M."/>
            <person name="Lombard V."/>
            <person name="Nagy L.G."/>
            <person name="Ohm R.A."/>
            <person name="Patyshakuliyeva A."/>
            <person name="Brun A."/>
            <person name="Aerts A.L."/>
            <person name="Bailey A.M."/>
            <person name="Billette C."/>
            <person name="Coutinho P.M."/>
            <person name="Deakin G."/>
            <person name="Doddapaneni H."/>
            <person name="Floudas D."/>
            <person name="Grimwood J."/>
            <person name="Hilden K."/>
            <person name="Kuees U."/>
            <person name="LaButti K.M."/>
            <person name="Lapidus A."/>
            <person name="Lindquist E.A."/>
            <person name="Lucas S.M."/>
            <person name="Murat C."/>
            <person name="Riley R.W."/>
            <person name="Salamov A.A."/>
            <person name="Schmutz J."/>
            <person name="Subramanian V."/>
            <person name="Woesten H.A.B."/>
            <person name="Xu J."/>
            <person name="Eastwood D.C."/>
            <person name="Foster G.D."/>
            <person name="Sonnenberg A.S."/>
            <person name="Cullen D."/>
            <person name="de Vries R.P."/>
            <person name="Lundell T."/>
            <person name="Hibbett D.S."/>
            <person name="Henrissat B."/>
            <person name="Burton K.S."/>
            <person name="Kerrigan R.W."/>
            <person name="Challen M.P."/>
            <person name="Grigoriev I.V."/>
            <person name="Martin F."/>
        </authorList>
    </citation>
    <scope>NUCLEOTIDE SEQUENCE [LARGE SCALE GENOMIC DNA]</scope>
    <source>
        <strain evidence="3">JB137-S8 / ATCC MYA-4627 / FGSC 10392</strain>
    </source>
</reference>
<evidence type="ECO:0000313" key="2">
    <source>
        <dbReference type="EMBL" id="EKM78419.1"/>
    </source>
</evidence>
<keyword evidence="3" id="KW-1185">Reference proteome</keyword>
<name>K5VVB5_AGABU</name>
<feature type="signal peptide" evidence="1">
    <location>
        <begin position="1"/>
        <end position="20"/>
    </location>
</feature>
<dbReference type="Proteomes" id="UP000008493">
    <property type="component" value="Unassembled WGS sequence"/>
</dbReference>